<comment type="caution">
    <text evidence="1">The sequence shown here is derived from an EMBL/GenBank/DDBJ whole genome shotgun (WGS) entry which is preliminary data.</text>
</comment>
<sequence>MTIAFAEPEEPEQPEGKLVSRIAKVTPEIARTFLSRASVNRRLDKGRVSALADTIIRGEWKLTHQGIAFDEVGALLDGQHRLHAIIEADTPVEMLVFDGLSKDVFPVLDTGKRRSAADTLLSTGAKYLPLLSSTIRHVILFKTMPNDPWSGARAYVSNDQILAAYNGDKDRYEEAVTIGRELSKHLFASQTAVAVGFFLTTEVAPAADIDEWISGLKSGASLDPGDARLALREVPRDAPKRGSRRRMGMRDQVSIYIKAWNAWVEPGKVGELRLRRLRKGEKMPMPIEVKFDR</sequence>
<organism evidence="1 2">
    <name type="scientific">Streptomyces tagetis</name>
    <dbReference type="NCBI Taxonomy" id="2820809"/>
    <lineage>
        <taxon>Bacteria</taxon>
        <taxon>Bacillati</taxon>
        <taxon>Actinomycetota</taxon>
        <taxon>Actinomycetes</taxon>
        <taxon>Kitasatosporales</taxon>
        <taxon>Streptomycetaceae</taxon>
        <taxon>Streptomyces</taxon>
    </lineage>
</organism>
<name>A0A940XBR5_9ACTN</name>
<protein>
    <submittedName>
        <fullName evidence="1">Uncharacterized protein</fullName>
    </submittedName>
</protein>
<gene>
    <name evidence="1" type="ORF">J5Y05_12805</name>
</gene>
<accession>A0A940XBR5</accession>
<keyword evidence="2" id="KW-1185">Reference proteome</keyword>
<dbReference type="RefSeq" id="WP_210871729.1">
    <property type="nucleotide sequence ID" value="NZ_JAGPNL010000003.1"/>
</dbReference>
<reference evidence="1" key="1">
    <citation type="submission" date="2021-04" db="EMBL/GenBank/DDBJ databases">
        <title>Genome seq and assembly of Streptomyces sp. RG38.</title>
        <authorList>
            <person name="Chhetri G."/>
        </authorList>
    </citation>
    <scope>NUCLEOTIDE SEQUENCE</scope>
    <source>
        <strain evidence="1">RG38</strain>
    </source>
</reference>
<proteinExistence type="predicted"/>
<evidence type="ECO:0000313" key="2">
    <source>
        <dbReference type="Proteomes" id="UP000677875"/>
    </source>
</evidence>
<dbReference type="Proteomes" id="UP000677875">
    <property type="component" value="Unassembled WGS sequence"/>
</dbReference>
<dbReference type="AlphaFoldDB" id="A0A940XBR5"/>
<evidence type="ECO:0000313" key="1">
    <source>
        <dbReference type="EMBL" id="MBQ0827388.1"/>
    </source>
</evidence>
<dbReference type="EMBL" id="JAGPNL010000003">
    <property type="protein sequence ID" value="MBQ0827388.1"/>
    <property type="molecule type" value="Genomic_DNA"/>
</dbReference>